<accession>X1DV03</accession>
<dbReference type="InterPro" id="IPR006158">
    <property type="entry name" value="Cobalamin-bd"/>
</dbReference>
<dbReference type="InterPro" id="IPR050554">
    <property type="entry name" value="Met_Synthase/Corrinoid"/>
</dbReference>
<keyword evidence="2" id="KW-0170">Cobalt</keyword>
<evidence type="ECO:0000256" key="2">
    <source>
        <dbReference type="ARBA" id="ARBA00023285"/>
    </source>
</evidence>
<feature type="domain" description="B12-binding" evidence="3">
    <location>
        <begin position="53"/>
        <end position="178"/>
    </location>
</feature>
<dbReference type="PANTHER" id="PTHR45833:SF1">
    <property type="entry name" value="METHIONINE SYNTHASE"/>
    <property type="match status" value="1"/>
</dbReference>
<evidence type="ECO:0000313" key="4">
    <source>
        <dbReference type="EMBL" id="GAH00238.1"/>
    </source>
</evidence>
<dbReference type="InterPro" id="IPR036594">
    <property type="entry name" value="Meth_synthase_dom"/>
</dbReference>
<evidence type="ECO:0000259" key="3">
    <source>
        <dbReference type="PROSITE" id="PS51332"/>
    </source>
</evidence>
<organism evidence="4">
    <name type="scientific">marine sediment metagenome</name>
    <dbReference type="NCBI Taxonomy" id="412755"/>
    <lineage>
        <taxon>unclassified sequences</taxon>
        <taxon>metagenomes</taxon>
        <taxon>ecological metagenomes</taxon>
    </lineage>
</organism>
<dbReference type="GO" id="GO:0031419">
    <property type="term" value="F:cobalamin binding"/>
    <property type="evidence" value="ECO:0007669"/>
    <property type="project" value="InterPro"/>
</dbReference>
<dbReference type="Gene3D" id="3.40.50.280">
    <property type="entry name" value="Cobalamin-binding domain"/>
    <property type="match status" value="1"/>
</dbReference>
<dbReference type="EMBL" id="BART01025384">
    <property type="protein sequence ID" value="GAH00238.1"/>
    <property type="molecule type" value="Genomic_DNA"/>
</dbReference>
<protein>
    <recommendedName>
        <fullName evidence="3">B12-binding domain-containing protein</fullName>
    </recommendedName>
</protein>
<dbReference type="GO" id="GO:0046653">
    <property type="term" value="P:tetrahydrofolate metabolic process"/>
    <property type="evidence" value="ECO:0007669"/>
    <property type="project" value="TreeGrafter"/>
</dbReference>
<comment type="caution">
    <text evidence="4">The sequence shown here is derived from an EMBL/GenBank/DDBJ whole genome shotgun (WGS) entry which is preliminary data.</text>
</comment>
<sequence length="178" mass="19245">VQKGLYIGLKEVCDEYEKTTFLTDLILASDTFYDGANILRPSISPEKAQANKKGVAVIGVGEGDIHDLGKNIVKYLMEAEGFEMIDLGFDVKAERFVEEAEKANADLILLSLMLSSLFPQIGKLVNLAKEKGLKDKGVKIMAGGGPVTEKIAIQYGADGWALTAPEAVKKALELLNKT</sequence>
<dbReference type="GO" id="GO:0005829">
    <property type="term" value="C:cytosol"/>
    <property type="evidence" value="ECO:0007669"/>
    <property type="project" value="TreeGrafter"/>
</dbReference>
<dbReference type="GO" id="GO:0050667">
    <property type="term" value="P:homocysteine metabolic process"/>
    <property type="evidence" value="ECO:0007669"/>
    <property type="project" value="TreeGrafter"/>
</dbReference>
<dbReference type="GO" id="GO:0046872">
    <property type="term" value="F:metal ion binding"/>
    <property type="evidence" value="ECO:0007669"/>
    <property type="project" value="UniProtKB-KW"/>
</dbReference>
<evidence type="ECO:0000256" key="1">
    <source>
        <dbReference type="ARBA" id="ARBA00022723"/>
    </source>
</evidence>
<dbReference type="SUPFAM" id="SSF52242">
    <property type="entry name" value="Cobalamin (vitamin B12)-binding domain"/>
    <property type="match status" value="1"/>
</dbReference>
<dbReference type="PANTHER" id="PTHR45833">
    <property type="entry name" value="METHIONINE SYNTHASE"/>
    <property type="match status" value="1"/>
</dbReference>
<gene>
    <name evidence="4" type="ORF">S01H4_45574</name>
</gene>
<dbReference type="PROSITE" id="PS51332">
    <property type="entry name" value="B12_BINDING"/>
    <property type="match status" value="1"/>
</dbReference>
<proteinExistence type="predicted"/>
<dbReference type="GO" id="GO:0008705">
    <property type="term" value="F:methionine synthase activity"/>
    <property type="evidence" value="ECO:0007669"/>
    <property type="project" value="TreeGrafter"/>
</dbReference>
<dbReference type="SUPFAM" id="SSF47644">
    <property type="entry name" value="Methionine synthase domain"/>
    <property type="match status" value="1"/>
</dbReference>
<reference evidence="4" key="1">
    <citation type="journal article" date="2014" name="Front. Microbiol.">
        <title>High frequency of phylogenetically diverse reductive dehalogenase-homologous genes in deep subseafloor sedimentary metagenomes.</title>
        <authorList>
            <person name="Kawai M."/>
            <person name="Futagami T."/>
            <person name="Toyoda A."/>
            <person name="Takaki Y."/>
            <person name="Nishi S."/>
            <person name="Hori S."/>
            <person name="Arai W."/>
            <person name="Tsubouchi T."/>
            <person name="Morono Y."/>
            <person name="Uchiyama I."/>
            <person name="Ito T."/>
            <person name="Fujiyama A."/>
            <person name="Inagaki F."/>
            <person name="Takami H."/>
        </authorList>
    </citation>
    <scope>NUCLEOTIDE SEQUENCE</scope>
    <source>
        <strain evidence="4">Expedition CK06-06</strain>
    </source>
</reference>
<name>X1DV03_9ZZZZ</name>
<dbReference type="Pfam" id="PF02310">
    <property type="entry name" value="B12-binding"/>
    <property type="match status" value="1"/>
</dbReference>
<dbReference type="InterPro" id="IPR036724">
    <property type="entry name" value="Cobalamin-bd_sf"/>
</dbReference>
<feature type="non-terminal residue" evidence="4">
    <location>
        <position position="1"/>
    </location>
</feature>
<dbReference type="AlphaFoldDB" id="X1DV03"/>
<keyword evidence="1" id="KW-0479">Metal-binding</keyword>